<keyword evidence="1" id="KW-0175">Coiled coil</keyword>
<feature type="coiled-coil region" evidence="1">
    <location>
        <begin position="11"/>
        <end position="45"/>
    </location>
</feature>
<dbReference type="Proteomes" id="UP000091967">
    <property type="component" value="Unassembled WGS sequence"/>
</dbReference>
<organism evidence="2 3">
    <name type="scientific">Fusarium poae</name>
    <dbReference type="NCBI Taxonomy" id="36050"/>
    <lineage>
        <taxon>Eukaryota</taxon>
        <taxon>Fungi</taxon>
        <taxon>Dikarya</taxon>
        <taxon>Ascomycota</taxon>
        <taxon>Pezizomycotina</taxon>
        <taxon>Sordariomycetes</taxon>
        <taxon>Hypocreomycetidae</taxon>
        <taxon>Hypocreales</taxon>
        <taxon>Nectriaceae</taxon>
        <taxon>Fusarium</taxon>
    </lineage>
</organism>
<reference evidence="2 3" key="1">
    <citation type="submission" date="2016-06" db="EMBL/GenBank/DDBJ databases">
        <title>Living apart together: crosstalk between the core and supernumerary genomes in a fungal plant pathogen.</title>
        <authorList>
            <person name="Vanheule A."/>
            <person name="Audenaert K."/>
            <person name="Warris S."/>
            <person name="Van De Geest H."/>
            <person name="Schijlen E."/>
            <person name="Hofte M."/>
            <person name="De Saeger S."/>
            <person name="Haesaert G."/>
            <person name="Waalwijk C."/>
            <person name="Van Der Lee T."/>
        </authorList>
    </citation>
    <scope>NUCLEOTIDE SEQUENCE [LARGE SCALE GENOMIC DNA]</scope>
    <source>
        <strain evidence="2 3">2516</strain>
    </source>
</reference>
<keyword evidence="3" id="KW-1185">Reference proteome</keyword>
<proteinExistence type="predicted"/>
<dbReference type="AlphaFoldDB" id="A0A1B8AEV1"/>
<accession>A0A1B8AEV1</accession>
<comment type="caution">
    <text evidence="2">The sequence shown here is derived from an EMBL/GenBank/DDBJ whole genome shotgun (WGS) entry which is preliminary data.</text>
</comment>
<name>A0A1B8AEV1_FUSPO</name>
<protein>
    <submittedName>
        <fullName evidence="2">Uncharacterized protein</fullName>
    </submittedName>
</protein>
<evidence type="ECO:0000313" key="3">
    <source>
        <dbReference type="Proteomes" id="UP000091967"/>
    </source>
</evidence>
<evidence type="ECO:0000313" key="2">
    <source>
        <dbReference type="EMBL" id="OBS18949.1"/>
    </source>
</evidence>
<gene>
    <name evidence="2" type="ORF">FPOA_10673</name>
</gene>
<dbReference type="OMA" id="TWEADIH"/>
<dbReference type="EMBL" id="LYXU01000004">
    <property type="protein sequence ID" value="OBS18949.1"/>
    <property type="molecule type" value="Genomic_DNA"/>
</dbReference>
<evidence type="ECO:0000256" key="1">
    <source>
        <dbReference type="SAM" id="Coils"/>
    </source>
</evidence>
<sequence length="107" mass="12456">MFIGQDVQEKLRAAQRNHERKRIELKAAQDELEEVKATYHTWEADIHAETERADKIAESLKQVKLHKEHYDFLERLIKGGPMTTKKLIDAEKDVGLNFETEVDAKDP</sequence>